<dbReference type="Proteomes" id="UP000186313">
    <property type="component" value="Unassembled WGS sequence"/>
</dbReference>
<dbReference type="CDD" id="cd04301">
    <property type="entry name" value="NAT_SF"/>
    <property type="match status" value="1"/>
</dbReference>
<reference evidence="2 3" key="1">
    <citation type="submission" date="2016-09" db="EMBL/GenBank/DDBJ databases">
        <title>Genomic Taxonomy of the Vibrionaceae.</title>
        <authorList>
            <person name="Gonzalez-Castillo A."/>
            <person name="Gomez-Gil B."/>
            <person name="Enciso-Ibarra K."/>
        </authorList>
    </citation>
    <scope>NUCLEOTIDE SEQUENCE [LARGE SCALE GENOMIC DNA]</scope>
    <source>
        <strain evidence="2 3">CAIM 703</strain>
    </source>
</reference>
<dbReference type="AlphaFoldDB" id="A0A1Q9HK97"/>
<keyword evidence="2" id="KW-0808">Transferase</keyword>
<protein>
    <submittedName>
        <fullName evidence="2">GNAT family N-acetyltransferase</fullName>
    </submittedName>
</protein>
<dbReference type="InterPro" id="IPR016181">
    <property type="entry name" value="Acyl_CoA_acyltransferase"/>
</dbReference>
<dbReference type="PROSITE" id="PS51186">
    <property type="entry name" value="GNAT"/>
    <property type="match status" value="1"/>
</dbReference>
<organism evidence="2 3">
    <name type="scientific">Vibrio panuliri</name>
    <dbReference type="NCBI Taxonomy" id="1381081"/>
    <lineage>
        <taxon>Bacteria</taxon>
        <taxon>Pseudomonadati</taxon>
        <taxon>Pseudomonadota</taxon>
        <taxon>Gammaproteobacteria</taxon>
        <taxon>Vibrionales</taxon>
        <taxon>Vibrionaceae</taxon>
        <taxon>Vibrio</taxon>
    </lineage>
</organism>
<dbReference type="OrthoDB" id="2380306at2"/>
<evidence type="ECO:0000259" key="1">
    <source>
        <dbReference type="PROSITE" id="PS51186"/>
    </source>
</evidence>
<dbReference type="InterPro" id="IPR000182">
    <property type="entry name" value="GNAT_dom"/>
</dbReference>
<evidence type="ECO:0000313" key="2">
    <source>
        <dbReference type="EMBL" id="OLQ90733.1"/>
    </source>
</evidence>
<sequence length="150" mass="16587">MRNDVSFRAYSSNDKSACLDIFDTNCPAYFATNERQDYADYLDSNPEGYEVCLLNGDVVGAFGLSSRTNDIQGLNWILVSSNYRGKGLGHQFMLRAVNKAEQLGAKQIKIAASHLSAPFFARYGATEVTNIPDGWGKGMHRIDMDLFVAS</sequence>
<accession>A0A1Q9HK97</accession>
<dbReference type="Pfam" id="PF00583">
    <property type="entry name" value="Acetyltransf_1"/>
    <property type="match status" value="1"/>
</dbReference>
<name>A0A1Q9HK97_9VIBR</name>
<dbReference type="EMBL" id="MJMJ01000012">
    <property type="protein sequence ID" value="OLQ90733.1"/>
    <property type="molecule type" value="Genomic_DNA"/>
</dbReference>
<dbReference type="Gene3D" id="3.40.630.30">
    <property type="match status" value="1"/>
</dbReference>
<gene>
    <name evidence="2" type="ORF">BIY22_05610</name>
</gene>
<evidence type="ECO:0000313" key="3">
    <source>
        <dbReference type="Proteomes" id="UP000186313"/>
    </source>
</evidence>
<feature type="domain" description="N-acetyltransferase" evidence="1">
    <location>
        <begin position="5"/>
        <end position="149"/>
    </location>
</feature>
<proteinExistence type="predicted"/>
<dbReference type="GO" id="GO:0016747">
    <property type="term" value="F:acyltransferase activity, transferring groups other than amino-acyl groups"/>
    <property type="evidence" value="ECO:0007669"/>
    <property type="project" value="InterPro"/>
</dbReference>
<dbReference type="SUPFAM" id="SSF55729">
    <property type="entry name" value="Acyl-CoA N-acyltransferases (Nat)"/>
    <property type="match status" value="1"/>
</dbReference>
<comment type="caution">
    <text evidence="2">The sequence shown here is derived from an EMBL/GenBank/DDBJ whole genome shotgun (WGS) entry which is preliminary data.</text>
</comment>
<dbReference type="STRING" id="1381081.BIY22_05610"/>